<feature type="domain" description="Response regulatory" evidence="3">
    <location>
        <begin position="4"/>
        <end position="129"/>
    </location>
</feature>
<dbReference type="RefSeq" id="WP_132316959.1">
    <property type="nucleotide sequence ID" value="NZ_FWZT01000004.1"/>
</dbReference>
<evidence type="ECO:0000313" key="4">
    <source>
        <dbReference type="EMBL" id="SMF05218.1"/>
    </source>
</evidence>
<dbReference type="PANTHER" id="PTHR44591">
    <property type="entry name" value="STRESS RESPONSE REGULATOR PROTEIN 1"/>
    <property type="match status" value="1"/>
</dbReference>
<dbReference type="EMBL" id="FWZT01000004">
    <property type="protein sequence ID" value="SMF05218.1"/>
    <property type="molecule type" value="Genomic_DNA"/>
</dbReference>
<evidence type="ECO:0000313" key="5">
    <source>
        <dbReference type="Proteomes" id="UP000192907"/>
    </source>
</evidence>
<protein>
    <submittedName>
        <fullName evidence="4">Response regulator receiver domain-containing protein</fullName>
    </submittedName>
</protein>
<dbReference type="AlphaFoldDB" id="A0A1Y6BD28"/>
<dbReference type="InterPro" id="IPR011006">
    <property type="entry name" value="CheY-like_superfamily"/>
</dbReference>
<gene>
    <name evidence="4" type="ORF">SAMN06296036_10452</name>
</gene>
<dbReference type="InterPro" id="IPR001789">
    <property type="entry name" value="Sig_transdc_resp-reg_receiver"/>
</dbReference>
<evidence type="ECO:0000256" key="2">
    <source>
        <dbReference type="PROSITE-ProRule" id="PRU00169"/>
    </source>
</evidence>
<accession>A0A1Y6BD28</accession>
<dbReference type="OrthoDB" id="5294427at2"/>
<name>A0A1Y6BD28_9BACT</name>
<evidence type="ECO:0000256" key="1">
    <source>
        <dbReference type="ARBA" id="ARBA00022553"/>
    </source>
</evidence>
<dbReference type="Proteomes" id="UP000192907">
    <property type="component" value="Unassembled WGS sequence"/>
</dbReference>
<dbReference type="STRING" id="1513793.SAMN06296036_10452"/>
<dbReference type="PANTHER" id="PTHR44591:SF23">
    <property type="entry name" value="CHEY SUBFAMILY"/>
    <property type="match status" value="1"/>
</dbReference>
<reference evidence="5" key="1">
    <citation type="submission" date="2017-04" db="EMBL/GenBank/DDBJ databases">
        <authorList>
            <person name="Varghese N."/>
            <person name="Submissions S."/>
        </authorList>
    </citation>
    <scope>NUCLEOTIDE SEQUENCE [LARGE SCALE GENOMIC DNA]</scope>
    <source>
        <strain evidence="5">RKEM611</strain>
    </source>
</reference>
<sequence>MELKVLIVDDDEDVREYTQDIISQWKGLGLDVTFAFRSAIDGLDGMNKLHEEPFDLVIADMKMPRMTGVQMVTALRSNPGPNQQVPIIVVSGYADSYSEAIKTDAWSHVFTLDKPLEQDRFHRVITFAVGQKMRQGA</sequence>
<keyword evidence="1 2" id="KW-0597">Phosphoprotein</keyword>
<dbReference type="SUPFAM" id="SSF52172">
    <property type="entry name" value="CheY-like"/>
    <property type="match status" value="1"/>
</dbReference>
<keyword evidence="5" id="KW-1185">Reference proteome</keyword>
<dbReference type="SMART" id="SM00448">
    <property type="entry name" value="REC"/>
    <property type="match status" value="1"/>
</dbReference>
<dbReference type="Gene3D" id="3.40.50.2300">
    <property type="match status" value="1"/>
</dbReference>
<evidence type="ECO:0000259" key="3">
    <source>
        <dbReference type="PROSITE" id="PS50110"/>
    </source>
</evidence>
<organism evidence="4 5">
    <name type="scientific">Pseudobacteriovorax antillogorgiicola</name>
    <dbReference type="NCBI Taxonomy" id="1513793"/>
    <lineage>
        <taxon>Bacteria</taxon>
        <taxon>Pseudomonadati</taxon>
        <taxon>Bdellovibrionota</taxon>
        <taxon>Oligoflexia</taxon>
        <taxon>Oligoflexales</taxon>
        <taxon>Pseudobacteriovoracaceae</taxon>
        <taxon>Pseudobacteriovorax</taxon>
    </lineage>
</organism>
<dbReference type="PROSITE" id="PS50110">
    <property type="entry name" value="RESPONSE_REGULATORY"/>
    <property type="match status" value="1"/>
</dbReference>
<dbReference type="InterPro" id="IPR050595">
    <property type="entry name" value="Bact_response_regulator"/>
</dbReference>
<dbReference type="Pfam" id="PF00072">
    <property type="entry name" value="Response_reg"/>
    <property type="match status" value="1"/>
</dbReference>
<feature type="modified residue" description="4-aspartylphosphate" evidence="2">
    <location>
        <position position="60"/>
    </location>
</feature>
<dbReference type="GO" id="GO:0000160">
    <property type="term" value="P:phosphorelay signal transduction system"/>
    <property type="evidence" value="ECO:0007669"/>
    <property type="project" value="InterPro"/>
</dbReference>
<proteinExistence type="predicted"/>